<dbReference type="RefSeq" id="WP_139990249.1">
    <property type="nucleotide sequence ID" value="NZ_JASOPS010000014.1"/>
</dbReference>
<gene>
    <name evidence="1" type="ORF">F2S80_03390</name>
</gene>
<dbReference type="EMBL" id="VXDF01000002">
    <property type="protein sequence ID" value="KAA5523780.1"/>
    <property type="molecule type" value="Genomic_DNA"/>
</dbReference>
<comment type="caution">
    <text evidence="1">The sequence shown here is derived from an EMBL/GenBank/DDBJ whole genome shotgun (WGS) entry which is preliminary data.</text>
</comment>
<protein>
    <submittedName>
        <fullName evidence="1">Uncharacterized protein</fullName>
    </submittedName>
</protein>
<evidence type="ECO:0000313" key="2">
    <source>
        <dbReference type="Proteomes" id="UP000324828"/>
    </source>
</evidence>
<accession>A0ABQ6SN95</accession>
<organism evidence="1 2">
    <name type="scientific">Haemophilus seminalis</name>
    <dbReference type="NCBI Taxonomy" id="2582921"/>
    <lineage>
        <taxon>Bacteria</taxon>
        <taxon>Pseudomonadati</taxon>
        <taxon>Pseudomonadota</taxon>
        <taxon>Gammaproteobacteria</taxon>
        <taxon>Pasteurellales</taxon>
        <taxon>Pasteurellaceae</taxon>
        <taxon>Haemophilus</taxon>
    </lineage>
</organism>
<name>A0ABQ6SN95_9PAST</name>
<sequence length="121" mass="14299">MSSSEDFYDPIVAIYDSGVDYLTREKHRLVSIAKSGWNTLFQLSLNYDDFSENLDIPFTKEDIQLDMKKVSELKHKFIDIREINSNENWIYEYDYNQGIKELDGVLLMYAEWLDKAALEIK</sequence>
<proteinExistence type="predicted"/>
<keyword evidence="2" id="KW-1185">Reference proteome</keyword>
<dbReference type="Proteomes" id="UP000324828">
    <property type="component" value="Unassembled WGS sequence"/>
</dbReference>
<evidence type="ECO:0000313" key="1">
    <source>
        <dbReference type="EMBL" id="KAA5523780.1"/>
    </source>
</evidence>
<reference evidence="1 2" key="1">
    <citation type="submission" date="2019-09" db="EMBL/GenBank/DDBJ databases">
        <title>Haemophilus seminale sp. nov., isolated from human semen.</title>
        <authorList>
            <person name="Zheng M."/>
        </authorList>
    </citation>
    <scope>NUCLEOTIDE SEQUENCE [LARGE SCALE GENOMIC DNA]</scope>
    <source>
        <strain evidence="1 2">SZY H2</strain>
    </source>
</reference>